<gene>
    <name evidence="1" type="ORF">GCM10010346_17850</name>
</gene>
<comment type="caution">
    <text evidence="1">The sequence shown here is derived from an EMBL/GenBank/DDBJ whole genome shotgun (WGS) entry which is preliminary data.</text>
</comment>
<reference evidence="2" key="1">
    <citation type="journal article" date="2019" name="Int. J. Syst. Evol. Microbiol.">
        <title>The Global Catalogue of Microorganisms (GCM) 10K type strain sequencing project: providing services to taxonomists for standard genome sequencing and annotation.</title>
        <authorList>
            <consortium name="The Broad Institute Genomics Platform"/>
            <consortium name="The Broad Institute Genome Sequencing Center for Infectious Disease"/>
            <person name="Wu L."/>
            <person name="Ma J."/>
        </authorList>
    </citation>
    <scope>NUCLEOTIDE SEQUENCE [LARGE SCALE GENOMIC DNA]</scope>
    <source>
        <strain evidence="2">JCM 4737</strain>
    </source>
</reference>
<evidence type="ECO:0000313" key="1">
    <source>
        <dbReference type="EMBL" id="GHA95767.1"/>
    </source>
</evidence>
<proteinExistence type="predicted"/>
<dbReference type="EMBL" id="BMVO01000004">
    <property type="protein sequence ID" value="GHA95767.1"/>
    <property type="molecule type" value="Genomic_DNA"/>
</dbReference>
<organism evidence="1 2">
    <name type="scientific">Streptomyces chryseus</name>
    <dbReference type="NCBI Taxonomy" id="68186"/>
    <lineage>
        <taxon>Bacteria</taxon>
        <taxon>Bacillati</taxon>
        <taxon>Actinomycetota</taxon>
        <taxon>Actinomycetes</taxon>
        <taxon>Kitasatosporales</taxon>
        <taxon>Streptomycetaceae</taxon>
        <taxon>Streptomyces</taxon>
    </lineage>
</organism>
<sequence>MENGGATITSINQLLAELAESWTGPDGQKILPIVAGLMPQ</sequence>
<protein>
    <submittedName>
        <fullName evidence="1">Uncharacterized protein</fullName>
    </submittedName>
</protein>
<keyword evidence="2" id="KW-1185">Reference proteome</keyword>
<name>A0ABQ3DHB4_9ACTN</name>
<evidence type="ECO:0000313" key="2">
    <source>
        <dbReference type="Proteomes" id="UP000599437"/>
    </source>
</evidence>
<accession>A0ABQ3DHB4</accession>
<dbReference type="RefSeq" id="WP_268246658.1">
    <property type="nucleotide sequence ID" value="NZ_BMVO01000004.1"/>
</dbReference>
<dbReference type="Proteomes" id="UP000599437">
    <property type="component" value="Unassembled WGS sequence"/>
</dbReference>